<evidence type="ECO:0000256" key="1">
    <source>
        <dbReference type="SAM" id="Phobius"/>
    </source>
</evidence>
<dbReference type="AlphaFoldDB" id="A0A3B0TPY5"/>
<feature type="transmembrane region" description="Helical" evidence="1">
    <location>
        <begin position="48"/>
        <end position="68"/>
    </location>
</feature>
<accession>A0A3B0TPY5</accession>
<protein>
    <submittedName>
        <fullName evidence="2">Uncharacterized protein</fullName>
    </submittedName>
</protein>
<keyword evidence="1" id="KW-1133">Transmembrane helix</keyword>
<dbReference type="EMBL" id="UOEO01000007">
    <property type="protein sequence ID" value="VAW14289.1"/>
    <property type="molecule type" value="Genomic_DNA"/>
</dbReference>
<organism evidence="2">
    <name type="scientific">hydrothermal vent metagenome</name>
    <dbReference type="NCBI Taxonomy" id="652676"/>
    <lineage>
        <taxon>unclassified sequences</taxon>
        <taxon>metagenomes</taxon>
        <taxon>ecological metagenomes</taxon>
    </lineage>
</organism>
<gene>
    <name evidence="2" type="ORF">MNBD_ALPHA12-2023</name>
</gene>
<name>A0A3B0TPY5_9ZZZZ</name>
<keyword evidence="1" id="KW-0472">Membrane</keyword>
<evidence type="ECO:0000313" key="2">
    <source>
        <dbReference type="EMBL" id="VAW14289.1"/>
    </source>
</evidence>
<keyword evidence="1" id="KW-0812">Transmembrane</keyword>
<sequence>MPKFKFKLALKPRRRFTPLYVVLLLVTGSALATSSAMAANLLPDNSTSALALIIPVIILMLLLVGEVWRETAKNAKPLLERQIAEAQQKRLNH</sequence>
<reference evidence="2" key="1">
    <citation type="submission" date="2018-06" db="EMBL/GenBank/DDBJ databases">
        <authorList>
            <person name="Zhirakovskaya E."/>
        </authorList>
    </citation>
    <scope>NUCLEOTIDE SEQUENCE</scope>
</reference>
<proteinExistence type="predicted"/>